<sequence>MRKFPIWVYILAILAVIGIFTVGFKSILSSVIVSVIVILLIWLVFRFFSTKPPKDDKYQAAVKQSQKLRAKQQPTRKKRKTSLKVIDGKKK</sequence>
<comment type="caution">
    <text evidence="3">The sequence shown here is derived from an EMBL/GenBank/DDBJ whole genome shotgun (WGS) entry which is preliminary data.</text>
</comment>
<dbReference type="Proteomes" id="UP000541955">
    <property type="component" value="Unassembled WGS sequence"/>
</dbReference>
<dbReference type="EMBL" id="JAARWW010000005">
    <property type="protein sequence ID" value="MBC2004521.1"/>
    <property type="molecule type" value="Genomic_DNA"/>
</dbReference>
<evidence type="ECO:0000313" key="27">
    <source>
        <dbReference type="Proteomes" id="UP000547643"/>
    </source>
</evidence>
<dbReference type="Proteomes" id="UP000574104">
    <property type="component" value="Unassembled WGS sequence"/>
</dbReference>
<evidence type="ECO:0000313" key="9">
    <source>
        <dbReference type="EMBL" id="MBC1793144.1"/>
    </source>
</evidence>
<evidence type="ECO:0000313" key="18">
    <source>
        <dbReference type="Proteomes" id="UP000519573"/>
    </source>
</evidence>
<dbReference type="EMBL" id="JAARMV010000002">
    <property type="protein sequence ID" value="MBC2372156.1"/>
    <property type="molecule type" value="Genomic_DNA"/>
</dbReference>
<dbReference type="Proteomes" id="UP000546244">
    <property type="component" value="Unassembled WGS sequence"/>
</dbReference>
<dbReference type="Proteomes" id="UP000519573">
    <property type="component" value="Unassembled WGS sequence"/>
</dbReference>
<evidence type="ECO:0000313" key="14">
    <source>
        <dbReference type="EMBL" id="MBC2177147.1"/>
    </source>
</evidence>
<dbReference type="GeneID" id="58717130"/>
<evidence type="ECO:0000256" key="1">
    <source>
        <dbReference type="SAM" id="MobiDB-lite"/>
    </source>
</evidence>
<dbReference type="EMBL" id="JAARYD010000005">
    <property type="protein sequence ID" value="MBC2177147.1"/>
    <property type="molecule type" value="Genomic_DNA"/>
</dbReference>
<evidence type="ECO:0000313" key="29">
    <source>
        <dbReference type="Proteomes" id="UP000550367"/>
    </source>
</evidence>
<evidence type="ECO:0000313" key="7">
    <source>
        <dbReference type="EMBL" id="MBC1615155.1"/>
    </source>
</evidence>
<dbReference type="EMBL" id="JAARSH010000002">
    <property type="protein sequence ID" value="MBC1615155.1"/>
    <property type="molecule type" value="Genomic_DNA"/>
</dbReference>
<organism evidence="3 17">
    <name type="scientific">Listeria booriae</name>
    <dbReference type="NCBI Taxonomy" id="1552123"/>
    <lineage>
        <taxon>Bacteria</taxon>
        <taxon>Bacillati</taxon>
        <taxon>Bacillota</taxon>
        <taxon>Bacilli</taxon>
        <taxon>Bacillales</taxon>
        <taxon>Listeriaceae</taxon>
        <taxon>Listeria</taxon>
    </lineage>
</organism>
<dbReference type="Proteomes" id="UP000029844">
    <property type="component" value="Unassembled WGS sequence"/>
</dbReference>
<dbReference type="EMBL" id="JAARXI010000004">
    <property type="protein sequence ID" value="MBC2116781.1"/>
    <property type="molecule type" value="Genomic_DNA"/>
</dbReference>
<evidence type="ECO:0000313" key="23">
    <source>
        <dbReference type="Proteomes" id="UP000541955"/>
    </source>
</evidence>
<dbReference type="Proteomes" id="UP000541735">
    <property type="component" value="Unassembled WGS sequence"/>
</dbReference>
<evidence type="ECO:0000313" key="28">
    <source>
        <dbReference type="Proteomes" id="UP000548082"/>
    </source>
</evidence>
<evidence type="ECO:0000313" key="16">
    <source>
        <dbReference type="EMBL" id="MBC2372156.1"/>
    </source>
</evidence>
<dbReference type="Proteomes" id="UP000544413">
    <property type="component" value="Unassembled WGS sequence"/>
</dbReference>
<keyword evidence="2" id="KW-1133">Transmembrane helix</keyword>
<evidence type="ECO:0000313" key="19">
    <source>
        <dbReference type="Proteomes" id="UP000529446"/>
    </source>
</evidence>
<evidence type="ECO:0000313" key="25">
    <source>
        <dbReference type="Proteomes" id="UP000546244"/>
    </source>
</evidence>
<evidence type="ECO:0000313" key="13">
    <source>
        <dbReference type="EMBL" id="MBC2166004.1"/>
    </source>
</evidence>
<evidence type="ECO:0000313" key="12">
    <source>
        <dbReference type="EMBL" id="MBC2116781.1"/>
    </source>
</evidence>
<dbReference type="OrthoDB" id="2362522at2"/>
<evidence type="ECO:0000313" key="11">
    <source>
        <dbReference type="EMBL" id="MBC2004521.1"/>
    </source>
</evidence>
<keyword evidence="2" id="KW-0472">Membrane</keyword>
<evidence type="ECO:0000313" key="17">
    <source>
        <dbReference type="Proteomes" id="UP000029844"/>
    </source>
</evidence>
<evidence type="ECO:0000313" key="8">
    <source>
        <dbReference type="EMBL" id="MBC1777491.1"/>
    </source>
</evidence>
<evidence type="ECO:0000313" key="15">
    <source>
        <dbReference type="EMBL" id="MBC2243742.1"/>
    </source>
</evidence>
<dbReference type="EMBL" id="JAAROL010000001">
    <property type="protein sequence ID" value="MBC1331246.1"/>
    <property type="molecule type" value="Genomic_DNA"/>
</dbReference>
<gene>
    <name evidence="3" type="ORF">EP57_07030</name>
    <name evidence="4" type="ORF">HB759_04710</name>
    <name evidence="5" type="ORF">HB836_08280</name>
    <name evidence="6" type="ORF">HB902_11345</name>
    <name evidence="7" type="ORF">HB904_03085</name>
    <name evidence="16" type="ORF">HBP98_09110</name>
    <name evidence="8" type="ORF">HCA46_01470</name>
    <name evidence="9" type="ORF">HCA52_06910</name>
    <name evidence="10" type="ORF">HCA55_06450</name>
    <name evidence="11" type="ORF">HCA78_12125</name>
    <name evidence="12" type="ORF">HCB06_09180</name>
    <name evidence="15" type="ORF">HCB25_06635</name>
    <name evidence="13" type="ORF">HCB26_05420</name>
    <name evidence="14" type="ORF">HCB27_10995</name>
</gene>
<reference evidence="3 17" key="1">
    <citation type="submission" date="2014-05" db="EMBL/GenBank/DDBJ databases">
        <title>Novel Listeriaceae from food processing environments.</title>
        <authorList>
            <person name="den Bakker H.C."/>
        </authorList>
    </citation>
    <scope>NUCLEOTIDE SEQUENCE [LARGE SCALE GENOMIC DNA]</scope>
    <source>
        <strain evidence="3 17">FSL A5-0281</strain>
    </source>
</reference>
<dbReference type="NCBIfam" id="NF041554">
    <property type="entry name" value="SA1362_fam"/>
    <property type="match status" value="1"/>
</dbReference>
<dbReference type="Proteomes" id="UP000532866">
    <property type="component" value="Unassembled WGS sequence"/>
</dbReference>
<name>A0A099WAV7_9LIST</name>
<dbReference type="Proteomes" id="UP000529446">
    <property type="component" value="Unassembled WGS sequence"/>
</dbReference>
<feature type="compositionally biased region" description="Basic residues" evidence="1">
    <location>
        <begin position="66"/>
        <end position="82"/>
    </location>
</feature>
<dbReference type="Proteomes" id="UP000539064">
    <property type="component" value="Unassembled WGS sequence"/>
</dbReference>
<dbReference type="eggNOG" id="ENOG5034813">
    <property type="taxonomic scope" value="Bacteria"/>
</dbReference>
<evidence type="ECO:0000313" key="26">
    <source>
        <dbReference type="Proteomes" id="UP000546806"/>
    </source>
</evidence>
<evidence type="ECO:0000313" key="24">
    <source>
        <dbReference type="Proteomes" id="UP000544413"/>
    </source>
</evidence>
<evidence type="ECO:0000313" key="4">
    <source>
        <dbReference type="EMBL" id="MBC1331246.1"/>
    </source>
</evidence>
<dbReference type="Proteomes" id="UP000550367">
    <property type="component" value="Unassembled WGS sequence"/>
</dbReference>
<accession>A0A099WAV7</accession>
<keyword evidence="2" id="KW-0812">Transmembrane</keyword>
<dbReference type="EMBL" id="JAARYH010000002">
    <property type="protein sequence ID" value="MBC2166004.1"/>
    <property type="molecule type" value="Genomic_DNA"/>
</dbReference>
<dbReference type="InterPro" id="IPR048110">
    <property type="entry name" value="SA1362/YqhP-like"/>
</dbReference>
<evidence type="ECO:0000313" key="22">
    <source>
        <dbReference type="Proteomes" id="UP000541735"/>
    </source>
</evidence>
<feature type="transmembrane region" description="Helical" evidence="2">
    <location>
        <begin position="30"/>
        <end position="48"/>
    </location>
</feature>
<protein>
    <submittedName>
        <fullName evidence="3">Uncharacterized protein</fullName>
    </submittedName>
</protein>
<dbReference type="EMBL" id="JAARVG010000005">
    <property type="protein sequence ID" value="MBC1793144.1"/>
    <property type="molecule type" value="Genomic_DNA"/>
</dbReference>
<dbReference type="Proteomes" id="UP000546806">
    <property type="component" value="Unassembled WGS sequence"/>
</dbReference>
<evidence type="ECO:0000313" key="5">
    <source>
        <dbReference type="EMBL" id="MBC1401598.1"/>
    </source>
</evidence>
<dbReference type="EMBL" id="JAARPT010000004">
    <property type="protein sequence ID" value="MBC1401598.1"/>
    <property type="molecule type" value="Genomic_DNA"/>
</dbReference>
<evidence type="ECO:0000256" key="2">
    <source>
        <dbReference type="SAM" id="Phobius"/>
    </source>
</evidence>
<evidence type="ECO:0000313" key="10">
    <source>
        <dbReference type="EMBL" id="MBC1796357.1"/>
    </source>
</evidence>
<feature type="transmembrane region" description="Helical" evidence="2">
    <location>
        <begin position="7"/>
        <end position="24"/>
    </location>
</feature>
<dbReference type="RefSeq" id="WP_036085415.1">
    <property type="nucleotide sequence ID" value="NZ_CBCSHQ010000005.1"/>
</dbReference>
<keyword evidence="17" id="KW-1185">Reference proteome</keyword>
<dbReference type="EMBL" id="JAARYY010000003">
    <property type="protein sequence ID" value="MBC2243742.1"/>
    <property type="molecule type" value="Genomic_DNA"/>
</dbReference>
<evidence type="ECO:0000313" key="21">
    <source>
        <dbReference type="Proteomes" id="UP000539064"/>
    </source>
</evidence>
<evidence type="ECO:0000313" key="3">
    <source>
        <dbReference type="EMBL" id="KGL41588.1"/>
    </source>
</evidence>
<dbReference type="EMBL" id="JAARRW010000004">
    <property type="protein sequence ID" value="MBC1562667.1"/>
    <property type="molecule type" value="Genomic_DNA"/>
</dbReference>
<dbReference type="EMBL" id="JAARUV010000001">
    <property type="protein sequence ID" value="MBC1777491.1"/>
    <property type="molecule type" value="Genomic_DNA"/>
</dbReference>
<dbReference type="STRING" id="1552123.EP57_07030"/>
<dbReference type="Proteomes" id="UP000547643">
    <property type="component" value="Unassembled WGS sequence"/>
</dbReference>
<proteinExistence type="predicted"/>
<reference evidence="18 19" key="2">
    <citation type="submission" date="2020-03" db="EMBL/GenBank/DDBJ databases">
        <title>Soil Listeria distribution.</title>
        <authorList>
            <person name="Liao J."/>
            <person name="Wiedmann M."/>
        </authorList>
    </citation>
    <scope>NUCLEOTIDE SEQUENCE [LARGE SCALE GENOMIC DNA]</scope>
    <source>
        <strain evidence="15 29">FSL L7-0153</strain>
        <strain evidence="13 18">FSL L7-0245</strain>
        <strain evidence="14 22">FSL L7-0259</strain>
        <strain evidence="12 19">FSL L7-0360</strain>
        <strain evidence="11 26">FSL L7-0435</strain>
        <strain evidence="9 21">FSL L7-0978</strain>
        <strain evidence="10 28">FSL L7-0990</strain>
        <strain evidence="8 27">FSL L7-1017</strain>
        <strain evidence="7 30">FSL L7-1299</strain>
        <strain evidence="6 23">FSL L7-1387</strain>
        <strain evidence="5 24">FSL L7-1658</strain>
        <strain evidence="4 20">FSL L7-1833</strain>
        <strain evidence="16 25">FSL L7-1850</strain>
    </source>
</reference>
<dbReference type="Proteomes" id="UP000548082">
    <property type="component" value="Unassembled WGS sequence"/>
</dbReference>
<dbReference type="AlphaFoldDB" id="A0A099WAV7"/>
<feature type="region of interest" description="Disordered" evidence="1">
    <location>
        <begin position="65"/>
        <end position="91"/>
    </location>
</feature>
<evidence type="ECO:0000313" key="6">
    <source>
        <dbReference type="EMBL" id="MBC1562667.1"/>
    </source>
</evidence>
<evidence type="ECO:0000313" key="30">
    <source>
        <dbReference type="Proteomes" id="UP000574104"/>
    </source>
</evidence>
<dbReference type="EMBL" id="JNFA01000019">
    <property type="protein sequence ID" value="KGL41588.1"/>
    <property type="molecule type" value="Genomic_DNA"/>
</dbReference>
<dbReference type="EMBL" id="JAARVD010000003">
    <property type="protein sequence ID" value="MBC1796357.1"/>
    <property type="molecule type" value="Genomic_DNA"/>
</dbReference>
<evidence type="ECO:0000313" key="20">
    <source>
        <dbReference type="Proteomes" id="UP000532866"/>
    </source>
</evidence>